<dbReference type="SUPFAM" id="SSF53474">
    <property type="entry name" value="alpha/beta-Hydrolases"/>
    <property type="match status" value="1"/>
</dbReference>
<dbReference type="EMBL" id="FPBD01000011">
    <property type="protein sequence ID" value="SFU15491.1"/>
    <property type="molecule type" value="Genomic_DNA"/>
</dbReference>
<evidence type="ECO:0000313" key="4">
    <source>
        <dbReference type="Proteomes" id="UP000183371"/>
    </source>
</evidence>
<proteinExistence type="inferred from homology"/>
<protein>
    <submittedName>
        <fullName evidence="3">Surfactin synthase thioesterase subunit</fullName>
    </submittedName>
</protein>
<comment type="similarity">
    <text evidence="1">Belongs to the thioesterase family.</text>
</comment>
<dbReference type="PANTHER" id="PTHR11487:SF0">
    <property type="entry name" value="S-ACYL FATTY ACID SYNTHASE THIOESTERASE, MEDIUM CHAIN"/>
    <property type="match status" value="1"/>
</dbReference>
<accession>A0A1I7DUW4</accession>
<reference evidence="4" key="1">
    <citation type="submission" date="2016-10" db="EMBL/GenBank/DDBJ databases">
        <authorList>
            <person name="Varghese N."/>
            <person name="Submissions S."/>
        </authorList>
    </citation>
    <scope>NUCLEOTIDE SEQUENCE [LARGE SCALE GENOMIC DNA]</scope>
    <source>
        <strain evidence="4">DSM 17465</strain>
    </source>
</reference>
<dbReference type="PANTHER" id="PTHR11487">
    <property type="entry name" value="THIOESTERASE"/>
    <property type="match status" value="1"/>
</dbReference>
<sequence>MPIDLFCIPYSGSSATTFYKWRPKLNEGTRLVPLELAGRGMRMREPLYQSVEEAVSDLYEKLVKERKSSSYVIFGHSVGGLLTFELTQKILAKGEIEPPSHLFFSACRPPHSAHDEEVVHTLPNDRFMEKIFALGGTSIDVLSNPSLMEMFLPIIRADYRLYETYVYPGNTRKLPCPVTILSGDLDKLATPECLTEWQVHAPYGFQHKVLQDTGHFFVEDRLDDTIASVNTVLSAVDEGLRETS</sequence>
<dbReference type="GO" id="GO:0008610">
    <property type="term" value="P:lipid biosynthetic process"/>
    <property type="evidence" value="ECO:0007669"/>
    <property type="project" value="TreeGrafter"/>
</dbReference>
<feature type="domain" description="Thioesterase" evidence="2">
    <location>
        <begin position="5"/>
        <end position="229"/>
    </location>
</feature>
<evidence type="ECO:0000313" key="3">
    <source>
        <dbReference type="EMBL" id="SFU15491.1"/>
    </source>
</evidence>
<organism evidence="3 4">
    <name type="scientific">Pseudovibrio denitrificans</name>
    <dbReference type="NCBI Taxonomy" id="258256"/>
    <lineage>
        <taxon>Bacteria</taxon>
        <taxon>Pseudomonadati</taxon>
        <taxon>Pseudomonadota</taxon>
        <taxon>Alphaproteobacteria</taxon>
        <taxon>Hyphomicrobiales</taxon>
        <taxon>Stappiaceae</taxon>
        <taxon>Pseudovibrio</taxon>
    </lineage>
</organism>
<dbReference type="InterPro" id="IPR001031">
    <property type="entry name" value="Thioesterase"/>
</dbReference>
<evidence type="ECO:0000259" key="2">
    <source>
        <dbReference type="Pfam" id="PF00975"/>
    </source>
</evidence>
<dbReference type="Pfam" id="PF00975">
    <property type="entry name" value="Thioesterase"/>
    <property type="match status" value="1"/>
</dbReference>
<name>A0A1I7DUW4_9HYPH</name>
<dbReference type="InterPro" id="IPR029058">
    <property type="entry name" value="AB_hydrolase_fold"/>
</dbReference>
<gene>
    <name evidence="3" type="ORF">SAMN05444141_11136</name>
</gene>
<dbReference type="Proteomes" id="UP000183371">
    <property type="component" value="Unassembled WGS sequence"/>
</dbReference>
<dbReference type="AlphaFoldDB" id="A0A1I7DUW4"/>
<dbReference type="Gene3D" id="3.40.50.1820">
    <property type="entry name" value="alpha/beta hydrolase"/>
    <property type="match status" value="1"/>
</dbReference>
<keyword evidence="4" id="KW-1185">Reference proteome</keyword>
<dbReference type="InterPro" id="IPR012223">
    <property type="entry name" value="TEII"/>
</dbReference>
<evidence type="ECO:0000256" key="1">
    <source>
        <dbReference type="ARBA" id="ARBA00007169"/>
    </source>
</evidence>